<name>A0A5N6PIN4_9ASTR</name>
<dbReference type="OrthoDB" id="1692153at2759"/>
<dbReference type="Proteomes" id="UP000326396">
    <property type="component" value="Linkage Group LG12"/>
</dbReference>
<comment type="caution">
    <text evidence="2">The sequence shown here is derived from an EMBL/GenBank/DDBJ whole genome shotgun (WGS) entry which is preliminary data.</text>
</comment>
<sequence length="207" mass="24045">MIAEHQPWQIHLQAKAKRFDFKFKATGYLPAAFYNFFQFSVFLKISSLIIRVSSDNHPPTNKRSLKSKITGFIEKCRRRKTFAAHNSSIIKKSNWISCEGPICGSTVVIGNLALLIQSISEKDVKGIIVHCLSLLLSILILLKTFIRTNTNKLMFILIPSMVGYHLWLYMKSNSSHGRRTLAWRYIEKTWNWTPFHGFFHALEVWNR</sequence>
<evidence type="ECO:0000313" key="2">
    <source>
        <dbReference type="EMBL" id="KAD6454600.1"/>
    </source>
</evidence>
<feature type="transmembrane region" description="Helical" evidence="1">
    <location>
        <begin position="152"/>
        <end position="170"/>
    </location>
</feature>
<keyword evidence="1" id="KW-0812">Transmembrane</keyword>
<feature type="transmembrane region" description="Helical" evidence="1">
    <location>
        <begin position="127"/>
        <end position="146"/>
    </location>
</feature>
<proteinExistence type="predicted"/>
<keyword evidence="1" id="KW-0472">Membrane</keyword>
<evidence type="ECO:0000313" key="3">
    <source>
        <dbReference type="Proteomes" id="UP000326396"/>
    </source>
</evidence>
<evidence type="ECO:0000256" key="1">
    <source>
        <dbReference type="SAM" id="Phobius"/>
    </source>
</evidence>
<dbReference type="EMBL" id="SZYD01000004">
    <property type="protein sequence ID" value="KAD6454600.1"/>
    <property type="molecule type" value="Genomic_DNA"/>
</dbReference>
<accession>A0A5N6PIN4</accession>
<organism evidence="2 3">
    <name type="scientific">Mikania micrantha</name>
    <name type="common">bitter vine</name>
    <dbReference type="NCBI Taxonomy" id="192012"/>
    <lineage>
        <taxon>Eukaryota</taxon>
        <taxon>Viridiplantae</taxon>
        <taxon>Streptophyta</taxon>
        <taxon>Embryophyta</taxon>
        <taxon>Tracheophyta</taxon>
        <taxon>Spermatophyta</taxon>
        <taxon>Magnoliopsida</taxon>
        <taxon>eudicotyledons</taxon>
        <taxon>Gunneridae</taxon>
        <taxon>Pentapetalae</taxon>
        <taxon>asterids</taxon>
        <taxon>campanulids</taxon>
        <taxon>Asterales</taxon>
        <taxon>Asteraceae</taxon>
        <taxon>Asteroideae</taxon>
        <taxon>Heliantheae alliance</taxon>
        <taxon>Eupatorieae</taxon>
        <taxon>Mikania</taxon>
    </lineage>
</organism>
<reference evidence="2 3" key="1">
    <citation type="submission" date="2019-05" db="EMBL/GenBank/DDBJ databases">
        <title>Mikania micrantha, genome provides insights into the molecular mechanism of rapid growth.</title>
        <authorList>
            <person name="Liu B."/>
        </authorList>
    </citation>
    <scope>NUCLEOTIDE SEQUENCE [LARGE SCALE GENOMIC DNA]</scope>
    <source>
        <strain evidence="2">NLD-2019</strain>
        <tissue evidence="2">Leaf</tissue>
    </source>
</reference>
<gene>
    <name evidence="2" type="ORF">E3N88_09306</name>
</gene>
<keyword evidence="1" id="KW-1133">Transmembrane helix</keyword>
<dbReference type="AlphaFoldDB" id="A0A5N6PIN4"/>
<protein>
    <submittedName>
        <fullName evidence="2">Uncharacterized protein</fullName>
    </submittedName>
</protein>
<keyword evidence="3" id="KW-1185">Reference proteome</keyword>